<reference evidence="2 5" key="2">
    <citation type="submission" date="2018-10" db="EMBL/GenBank/DDBJ databases">
        <title>Sequencing the genomes of 1000 actinobacteria strains.</title>
        <authorList>
            <person name="Klenk H.-P."/>
        </authorList>
    </citation>
    <scope>NUCLEOTIDE SEQUENCE [LARGE SCALE GENOMIC DNA]</scope>
    <source>
        <strain evidence="2 5">DSM 45119</strain>
    </source>
</reference>
<dbReference type="EMBL" id="RBXX01000002">
    <property type="protein sequence ID" value="RKT85269.1"/>
    <property type="molecule type" value="Genomic_DNA"/>
</dbReference>
<name>A0A1I5HIW0_9PSEU</name>
<feature type="compositionally biased region" description="Polar residues" evidence="1">
    <location>
        <begin position="124"/>
        <end position="142"/>
    </location>
</feature>
<gene>
    <name evidence="2" type="ORF">ATL45_3608</name>
    <name evidence="3" type="ORF">SAMN05421805_115154</name>
</gene>
<evidence type="ECO:0000313" key="2">
    <source>
        <dbReference type="EMBL" id="RKT85269.1"/>
    </source>
</evidence>
<dbReference type="EMBL" id="FOUP01000015">
    <property type="protein sequence ID" value="SFO48197.1"/>
    <property type="molecule type" value="Genomic_DNA"/>
</dbReference>
<reference evidence="3 4" key="1">
    <citation type="submission" date="2016-10" db="EMBL/GenBank/DDBJ databases">
        <authorList>
            <person name="de Groot N.N."/>
        </authorList>
    </citation>
    <scope>NUCLEOTIDE SEQUENCE [LARGE SCALE GENOMIC DNA]</scope>
    <source>
        <strain evidence="3 4">CPCC 201259</strain>
    </source>
</reference>
<dbReference type="AlphaFoldDB" id="A0A1I5HIW0"/>
<protein>
    <submittedName>
        <fullName evidence="3">Uncharacterized protein</fullName>
    </submittedName>
</protein>
<evidence type="ECO:0000256" key="1">
    <source>
        <dbReference type="SAM" id="MobiDB-lite"/>
    </source>
</evidence>
<accession>A0A1I5HIW0</accession>
<evidence type="ECO:0000313" key="3">
    <source>
        <dbReference type="EMBL" id="SFO48197.1"/>
    </source>
</evidence>
<feature type="compositionally biased region" description="Basic and acidic residues" evidence="1">
    <location>
        <begin position="75"/>
        <end position="96"/>
    </location>
</feature>
<evidence type="ECO:0000313" key="4">
    <source>
        <dbReference type="Proteomes" id="UP000199398"/>
    </source>
</evidence>
<keyword evidence="5" id="KW-1185">Reference proteome</keyword>
<feature type="region of interest" description="Disordered" evidence="1">
    <location>
        <begin position="75"/>
        <end position="112"/>
    </location>
</feature>
<dbReference type="Proteomes" id="UP000270697">
    <property type="component" value="Unassembled WGS sequence"/>
</dbReference>
<feature type="compositionally biased region" description="Polar residues" evidence="1">
    <location>
        <begin position="103"/>
        <end position="112"/>
    </location>
</feature>
<dbReference type="Proteomes" id="UP000199398">
    <property type="component" value="Unassembled WGS sequence"/>
</dbReference>
<proteinExistence type="predicted"/>
<sequence length="149" mass="16325">MFLAVPLLRDFSNPDQDPARPMHTTLLCGFHPSPFTKVIMKGIFDMRSAKRVIAATALGLPLLFGASAVAFADGHHGDGKPCHSKKCHGDVQKQEQDQEASTEQENTNYSPIYQFQVGSKGEQNAVNWVDQTNASSTEQNAGQYAEDED</sequence>
<feature type="region of interest" description="Disordered" evidence="1">
    <location>
        <begin position="124"/>
        <end position="149"/>
    </location>
</feature>
<evidence type="ECO:0000313" key="5">
    <source>
        <dbReference type="Proteomes" id="UP000270697"/>
    </source>
</evidence>
<organism evidence="3 4">
    <name type="scientific">Saccharopolyspora antimicrobica</name>
    <dbReference type="NCBI Taxonomy" id="455193"/>
    <lineage>
        <taxon>Bacteria</taxon>
        <taxon>Bacillati</taxon>
        <taxon>Actinomycetota</taxon>
        <taxon>Actinomycetes</taxon>
        <taxon>Pseudonocardiales</taxon>
        <taxon>Pseudonocardiaceae</taxon>
        <taxon>Saccharopolyspora</taxon>
    </lineage>
</organism>